<dbReference type="PANTHER" id="PTHR42912:SF83">
    <property type="entry name" value="METHYLTRANSFERASE TYPE 11 DOMAIN-CONTAINING PROTEIN"/>
    <property type="match status" value="1"/>
</dbReference>
<dbReference type="Pfam" id="PF08241">
    <property type="entry name" value="Methyltransf_11"/>
    <property type="match status" value="1"/>
</dbReference>
<reference evidence="2 3" key="1">
    <citation type="submission" date="2023-01" db="EMBL/GenBank/DDBJ databases">
        <title>Analysis of 21 Apiospora genomes using comparative genomics revels a genus with tremendous synthesis potential of carbohydrate active enzymes and secondary metabolites.</title>
        <authorList>
            <person name="Sorensen T."/>
        </authorList>
    </citation>
    <scope>NUCLEOTIDE SEQUENCE [LARGE SCALE GENOMIC DNA]</scope>
    <source>
        <strain evidence="2 3">CBS 33761</strain>
    </source>
</reference>
<dbReference type="SUPFAM" id="SSF53335">
    <property type="entry name" value="S-adenosyl-L-methionine-dependent methyltransferases"/>
    <property type="match status" value="1"/>
</dbReference>
<dbReference type="InterPro" id="IPR029063">
    <property type="entry name" value="SAM-dependent_MTases_sf"/>
</dbReference>
<name>A0ABR1T6H1_9PEZI</name>
<dbReference type="Gene3D" id="3.40.50.150">
    <property type="entry name" value="Vaccinia Virus protein VP39"/>
    <property type="match status" value="1"/>
</dbReference>
<proteinExistence type="predicted"/>
<evidence type="ECO:0000259" key="1">
    <source>
        <dbReference type="Pfam" id="PF08241"/>
    </source>
</evidence>
<dbReference type="Proteomes" id="UP001444661">
    <property type="component" value="Unassembled WGS sequence"/>
</dbReference>
<evidence type="ECO:0000313" key="3">
    <source>
        <dbReference type="Proteomes" id="UP001444661"/>
    </source>
</evidence>
<dbReference type="EMBL" id="JAQQWK010000005">
    <property type="protein sequence ID" value="KAK8042203.1"/>
    <property type="molecule type" value="Genomic_DNA"/>
</dbReference>
<dbReference type="PANTHER" id="PTHR42912">
    <property type="entry name" value="METHYLTRANSFERASE"/>
    <property type="match status" value="1"/>
</dbReference>
<keyword evidence="3" id="KW-1185">Reference proteome</keyword>
<dbReference type="InterPro" id="IPR050508">
    <property type="entry name" value="Methyltransf_Superfamily"/>
</dbReference>
<evidence type="ECO:0000313" key="2">
    <source>
        <dbReference type="EMBL" id="KAK8042203.1"/>
    </source>
</evidence>
<feature type="domain" description="Methyltransferase type 11" evidence="1">
    <location>
        <begin position="82"/>
        <end position="185"/>
    </location>
</feature>
<protein>
    <recommendedName>
        <fullName evidence="1">Methyltransferase type 11 domain-containing protein</fullName>
    </recommendedName>
</protein>
<dbReference type="CDD" id="cd02440">
    <property type="entry name" value="AdoMet_MTases"/>
    <property type="match status" value="1"/>
</dbReference>
<sequence length="332" mass="36809">MSPPTTDNNNLAENLQKQFRSVPVTTENNEAKRALIHAMDRVMAIPGERLLVQAGLLPPVDGDNAAARDKQEGRDEPFVLFDNACGAGLITGLLQKQASPEVLRESRFVCADLNANLVDIVKWRAETDGWEGTVETAVVDAQDTGLPSNSFSHVVINFAIHIIPKPDVALREAYRLLRPDGILAFTVWTHDNTGWIPDMRSAFAALPFATAAAPLMPDSVPMAVHGLDQWIDPAGIHAELASPSSPSFKDVSIETLEHTSHVDSAEYFVETFDMMLKWMMQSYWSEESRQTAAEEGGAKINELLINHLWHKYAGKGWDIKWKSILVTCRKPR</sequence>
<accession>A0ABR1T6H1</accession>
<gene>
    <name evidence="2" type="ORF">PG993_006726</name>
</gene>
<comment type="caution">
    <text evidence="2">The sequence shown here is derived from an EMBL/GenBank/DDBJ whole genome shotgun (WGS) entry which is preliminary data.</text>
</comment>
<organism evidence="2 3">
    <name type="scientific">Apiospora rasikravindrae</name>
    <dbReference type="NCBI Taxonomy" id="990691"/>
    <lineage>
        <taxon>Eukaryota</taxon>
        <taxon>Fungi</taxon>
        <taxon>Dikarya</taxon>
        <taxon>Ascomycota</taxon>
        <taxon>Pezizomycotina</taxon>
        <taxon>Sordariomycetes</taxon>
        <taxon>Xylariomycetidae</taxon>
        <taxon>Amphisphaeriales</taxon>
        <taxon>Apiosporaceae</taxon>
        <taxon>Apiospora</taxon>
    </lineage>
</organism>
<dbReference type="InterPro" id="IPR013216">
    <property type="entry name" value="Methyltransf_11"/>
</dbReference>